<organism evidence="2 3">
    <name type="scientific">Mycobacterium timonense</name>
    <dbReference type="NCBI Taxonomy" id="701043"/>
    <lineage>
        <taxon>Bacteria</taxon>
        <taxon>Bacillati</taxon>
        <taxon>Actinomycetota</taxon>
        <taxon>Actinomycetes</taxon>
        <taxon>Mycobacteriales</taxon>
        <taxon>Mycobacteriaceae</taxon>
        <taxon>Mycobacterium</taxon>
        <taxon>Mycobacterium avium complex (MAC)</taxon>
    </lineage>
</organism>
<accession>A0ABX3TBP1</accession>
<evidence type="ECO:0000313" key="3">
    <source>
        <dbReference type="Proteomes" id="UP000192847"/>
    </source>
</evidence>
<keyword evidence="3" id="KW-1185">Reference proteome</keyword>
<protein>
    <submittedName>
        <fullName evidence="2">Alanine racemase</fullName>
    </submittedName>
</protein>
<dbReference type="InterPro" id="IPR001608">
    <property type="entry name" value="Ala_racemase_N"/>
</dbReference>
<reference evidence="2 3" key="1">
    <citation type="submission" date="2017-02" db="EMBL/GenBank/DDBJ databases">
        <title>The new phylogeny of genus Mycobacterium.</title>
        <authorList>
            <person name="Tortoli E."/>
            <person name="Trovato A."/>
            <person name="Cirillo D.M."/>
        </authorList>
    </citation>
    <scope>NUCLEOTIDE SEQUENCE [LARGE SCALE GENOMIC DNA]</scope>
    <source>
        <strain evidence="2 3">CCUG 56329</strain>
    </source>
</reference>
<evidence type="ECO:0000259" key="1">
    <source>
        <dbReference type="Pfam" id="PF01168"/>
    </source>
</evidence>
<dbReference type="EMBL" id="MVIL01001161">
    <property type="protein sequence ID" value="ORB71728.1"/>
    <property type="molecule type" value="Genomic_DNA"/>
</dbReference>
<feature type="domain" description="Alanine racemase N-terminal" evidence="1">
    <location>
        <begin position="1"/>
        <end position="74"/>
    </location>
</feature>
<comment type="caution">
    <text evidence="2">The sequence shown here is derived from an EMBL/GenBank/DDBJ whole genome shotgun (WGS) entry which is preliminary data.</text>
</comment>
<proteinExistence type="predicted"/>
<sequence length="79" mass="7838">GHGAIAQSVLAAGATSIGVTSIDEALALRAAGVRAPILSWLNPVDADFAAAVAGDIDLAVQSVRLLHAVGRAAALLGRR</sequence>
<dbReference type="Proteomes" id="UP000192847">
    <property type="component" value="Unassembled WGS sequence"/>
</dbReference>
<dbReference type="Gene3D" id="3.20.20.10">
    <property type="entry name" value="Alanine racemase"/>
    <property type="match status" value="1"/>
</dbReference>
<dbReference type="InterPro" id="IPR029066">
    <property type="entry name" value="PLP-binding_barrel"/>
</dbReference>
<feature type="non-terminal residue" evidence="2">
    <location>
        <position position="1"/>
    </location>
</feature>
<name>A0ABX3TBP1_9MYCO</name>
<evidence type="ECO:0000313" key="2">
    <source>
        <dbReference type="EMBL" id="ORB71728.1"/>
    </source>
</evidence>
<dbReference type="SUPFAM" id="SSF51419">
    <property type="entry name" value="PLP-binding barrel"/>
    <property type="match status" value="1"/>
</dbReference>
<feature type="non-terminal residue" evidence="2">
    <location>
        <position position="79"/>
    </location>
</feature>
<dbReference type="Pfam" id="PF01168">
    <property type="entry name" value="Ala_racemase_N"/>
    <property type="match status" value="1"/>
</dbReference>
<gene>
    <name evidence="2" type="ORF">BST46_31345</name>
</gene>